<dbReference type="InterPro" id="IPR000594">
    <property type="entry name" value="ThiF_NAD_FAD-bd"/>
</dbReference>
<evidence type="ECO:0000313" key="3">
    <source>
        <dbReference type="EMBL" id="MDP9729561.1"/>
    </source>
</evidence>
<organism evidence="3 4">
    <name type="scientific">Alicyclobacillus tolerans</name>
    <dbReference type="NCBI Taxonomy" id="90970"/>
    <lineage>
        <taxon>Bacteria</taxon>
        <taxon>Bacillati</taxon>
        <taxon>Bacillota</taxon>
        <taxon>Bacilli</taxon>
        <taxon>Bacillales</taxon>
        <taxon>Alicyclobacillaceae</taxon>
        <taxon>Alicyclobacillus</taxon>
    </lineage>
</organism>
<dbReference type="PANTHER" id="PTHR10953:SF102">
    <property type="entry name" value="ADENYLYLTRANSFERASE AND SULFURTRANSFERASE MOCS3"/>
    <property type="match status" value="1"/>
</dbReference>
<protein>
    <submittedName>
        <fullName evidence="3">Molybdopterin/thiamine biosynthesis adenylyltransferase</fullName>
    </submittedName>
</protein>
<dbReference type="PANTHER" id="PTHR10953">
    <property type="entry name" value="UBIQUITIN-ACTIVATING ENZYME E1"/>
    <property type="match status" value="1"/>
</dbReference>
<feature type="domain" description="THIF-type NAD/FAD binding fold" evidence="2">
    <location>
        <begin position="90"/>
        <end position="319"/>
    </location>
</feature>
<dbReference type="GO" id="GO:0016779">
    <property type="term" value="F:nucleotidyltransferase activity"/>
    <property type="evidence" value="ECO:0007669"/>
    <property type="project" value="UniProtKB-KW"/>
</dbReference>
<feature type="transmembrane region" description="Helical" evidence="1">
    <location>
        <begin position="444"/>
        <end position="463"/>
    </location>
</feature>
<feature type="transmembrane region" description="Helical" evidence="1">
    <location>
        <begin position="339"/>
        <end position="358"/>
    </location>
</feature>
<keyword evidence="3" id="KW-0808">Transferase</keyword>
<evidence type="ECO:0000256" key="1">
    <source>
        <dbReference type="SAM" id="Phobius"/>
    </source>
</evidence>
<dbReference type="SUPFAM" id="SSF69572">
    <property type="entry name" value="Activating enzymes of the ubiquitin-like proteins"/>
    <property type="match status" value="1"/>
</dbReference>
<keyword evidence="1" id="KW-1133">Transmembrane helix</keyword>
<comment type="caution">
    <text evidence="3">The sequence shown here is derived from an EMBL/GenBank/DDBJ whole genome shotgun (WGS) entry which is preliminary data.</text>
</comment>
<gene>
    <name evidence="3" type="ORF">J2S04_002535</name>
</gene>
<dbReference type="Proteomes" id="UP001229209">
    <property type="component" value="Unassembled WGS sequence"/>
</dbReference>
<reference evidence="3 4" key="1">
    <citation type="submission" date="2023-07" db="EMBL/GenBank/DDBJ databases">
        <title>Genomic Encyclopedia of Type Strains, Phase IV (KMG-IV): sequencing the most valuable type-strain genomes for metagenomic binning, comparative biology and taxonomic classification.</title>
        <authorList>
            <person name="Goeker M."/>
        </authorList>
    </citation>
    <scope>NUCLEOTIDE SEQUENCE [LARGE SCALE GENOMIC DNA]</scope>
    <source>
        <strain evidence="3 4">DSM 25924</strain>
    </source>
</reference>
<keyword evidence="1" id="KW-0812">Transmembrane</keyword>
<proteinExistence type="predicted"/>
<keyword evidence="4" id="KW-1185">Reference proteome</keyword>
<keyword evidence="3" id="KW-0548">Nucleotidyltransferase</keyword>
<feature type="transmembrane region" description="Helical" evidence="1">
    <location>
        <begin position="421"/>
        <end position="438"/>
    </location>
</feature>
<dbReference type="EMBL" id="JAURUO010000017">
    <property type="protein sequence ID" value="MDP9729561.1"/>
    <property type="molecule type" value="Genomic_DNA"/>
</dbReference>
<feature type="transmembrane region" description="Helical" evidence="1">
    <location>
        <begin position="364"/>
        <end position="383"/>
    </location>
</feature>
<dbReference type="Pfam" id="PF00899">
    <property type="entry name" value="ThiF"/>
    <property type="match status" value="1"/>
</dbReference>
<evidence type="ECO:0000313" key="4">
    <source>
        <dbReference type="Proteomes" id="UP001229209"/>
    </source>
</evidence>
<dbReference type="CDD" id="cd00757">
    <property type="entry name" value="ThiF_MoeB_HesA_family"/>
    <property type="match status" value="1"/>
</dbReference>
<accession>A0ABT9LZK5</accession>
<evidence type="ECO:0000259" key="2">
    <source>
        <dbReference type="Pfam" id="PF00899"/>
    </source>
</evidence>
<dbReference type="InterPro" id="IPR035985">
    <property type="entry name" value="Ubiquitin-activating_enz"/>
</dbReference>
<dbReference type="Gene3D" id="3.40.50.720">
    <property type="entry name" value="NAD(P)-binding Rossmann-like Domain"/>
    <property type="match status" value="1"/>
</dbReference>
<dbReference type="InterPro" id="IPR045886">
    <property type="entry name" value="ThiF/MoeB/HesA"/>
</dbReference>
<name>A0ABT9LZK5_9BACL</name>
<sequence length="478" mass="53417">MSNEKKYTLNPYCVISQIEDGSVLFNLSKENAVNLTNLALLEILLSSRGKFLDIEQLKQIASSSEISNLIEKHILLPYEFSDSDIQNILSRQMGFLSFLGKPFDLQNELQKARIVIFGCGGLGSHVAWYLTTMGVGHLTLIDYDVVELTNLNRQLLYNVYDLGIPKAKVLANKLSNINPDIQIESKIVRIENFSSVFELISGADLVIKAIDTPESVMTWLNKACVLQGIPYIAGGFAETSGIVGPIYIPNKSLCFDCIGSPQGKRLAGLGTSLSPIVGAVASQIALYAVKIIWRLDNHLVNKFFTYEFGTSSWYEAQLESFKICPTCGHSAYRPKPKIVINWTTIMVFLFSAIMTFLQFDSHKYYWGICGLLLLIFVTSTYSYRGNFVQTFRRLVVDGAVFSVPPLVVNAYRSYKGLYQHFTFVTILNSIQTLFILILESAIAYTTLLLVITCFSYVIHILGLHSSKKLNNSTTTLRG</sequence>
<dbReference type="RefSeq" id="WP_203114183.1">
    <property type="nucleotide sequence ID" value="NZ_JAURUO010000017.1"/>
</dbReference>
<keyword evidence="1" id="KW-0472">Membrane</keyword>